<dbReference type="PANTHER" id="PTHR32315:SF3">
    <property type="entry name" value="ADENINE PHOSPHORIBOSYLTRANSFERASE"/>
    <property type="match status" value="1"/>
</dbReference>
<evidence type="ECO:0000313" key="14">
    <source>
        <dbReference type="EMBL" id="MBV3383005.1"/>
    </source>
</evidence>
<evidence type="ECO:0000313" key="16">
    <source>
        <dbReference type="Proteomes" id="UP001196408"/>
    </source>
</evidence>
<comment type="catalytic activity">
    <reaction evidence="1 12">
        <text>AMP + diphosphate = 5-phospho-alpha-D-ribose 1-diphosphate + adenine</text>
        <dbReference type="Rhea" id="RHEA:16609"/>
        <dbReference type="ChEBI" id="CHEBI:16708"/>
        <dbReference type="ChEBI" id="CHEBI:33019"/>
        <dbReference type="ChEBI" id="CHEBI:58017"/>
        <dbReference type="ChEBI" id="CHEBI:456215"/>
        <dbReference type="EC" id="2.4.2.7"/>
    </reaction>
</comment>
<dbReference type="RefSeq" id="WP_117459774.1">
    <property type="nucleotide sequence ID" value="NZ_CAXVKV010000016.1"/>
</dbReference>
<dbReference type="CDD" id="cd06223">
    <property type="entry name" value="PRTases_typeI"/>
    <property type="match status" value="1"/>
</dbReference>
<evidence type="ECO:0000256" key="5">
    <source>
        <dbReference type="ARBA" id="ARBA00008391"/>
    </source>
</evidence>
<keyword evidence="9 12" id="KW-0328">Glycosyltransferase</keyword>
<evidence type="ECO:0000256" key="12">
    <source>
        <dbReference type="HAMAP-Rule" id="MF_00004"/>
    </source>
</evidence>
<dbReference type="GO" id="GO:0003999">
    <property type="term" value="F:adenine phosphoribosyltransferase activity"/>
    <property type="evidence" value="ECO:0007669"/>
    <property type="project" value="UniProtKB-UniRule"/>
</dbReference>
<comment type="subcellular location">
    <subcellularLocation>
        <location evidence="3 12">Cytoplasm</location>
    </subcellularLocation>
</comment>
<dbReference type="InterPro" id="IPR050054">
    <property type="entry name" value="UPRTase/APRTase"/>
</dbReference>
<keyword evidence="17" id="KW-1185">Reference proteome</keyword>
<proteinExistence type="inferred from homology"/>
<comment type="function">
    <text evidence="2 12">Catalyzes a salvage reaction resulting in the formation of AMP, that is energically less costly than de novo synthesis.</text>
</comment>
<evidence type="ECO:0000313" key="15">
    <source>
        <dbReference type="EMBL" id="MBV3392595.1"/>
    </source>
</evidence>
<dbReference type="EMBL" id="JAHOEF010000042">
    <property type="protein sequence ID" value="MBV3383005.1"/>
    <property type="molecule type" value="Genomic_DNA"/>
</dbReference>
<dbReference type="NCBIfam" id="NF002636">
    <property type="entry name" value="PRK02304.1-5"/>
    <property type="match status" value="1"/>
</dbReference>
<dbReference type="NCBIfam" id="NF002634">
    <property type="entry name" value="PRK02304.1-3"/>
    <property type="match status" value="1"/>
</dbReference>
<organism evidence="14 16">
    <name type="scientific">Catenibacterium mitsuokai</name>
    <dbReference type="NCBI Taxonomy" id="100886"/>
    <lineage>
        <taxon>Bacteria</taxon>
        <taxon>Bacillati</taxon>
        <taxon>Bacillota</taxon>
        <taxon>Erysipelotrichia</taxon>
        <taxon>Erysipelotrichales</taxon>
        <taxon>Coprobacillaceae</taxon>
        <taxon>Catenibacterium</taxon>
    </lineage>
</organism>
<keyword evidence="11 12" id="KW-0660">Purine salvage</keyword>
<dbReference type="GO" id="GO:0002055">
    <property type="term" value="F:adenine binding"/>
    <property type="evidence" value="ECO:0007669"/>
    <property type="project" value="TreeGrafter"/>
</dbReference>
<evidence type="ECO:0000256" key="4">
    <source>
        <dbReference type="ARBA" id="ARBA00004659"/>
    </source>
</evidence>
<reference evidence="14 17" key="1">
    <citation type="submission" date="2021-06" db="EMBL/GenBank/DDBJ databases">
        <title>Collection of gut derived symbiotic bacterial strains cultured from healthy donors.</title>
        <authorList>
            <person name="Lin H."/>
            <person name="Littmann E."/>
            <person name="Pamer E.G."/>
        </authorList>
    </citation>
    <scope>NUCLEOTIDE SEQUENCE</scope>
    <source>
        <strain evidence="15 17">MSK.21.70</strain>
        <strain evidence="14">MSK.21.82</strain>
    </source>
</reference>
<dbReference type="EC" id="2.4.2.7" evidence="7 12"/>
<dbReference type="InterPro" id="IPR029057">
    <property type="entry name" value="PRTase-like"/>
</dbReference>
<dbReference type="HAMAP" id="MF_00004">
    <property type="entry name" value="Aden_phosphoribosyltr"/>
    <property type="match status" value="1"/>
</dbReference>
<evidence type="ECO:0000313" key="17">
    <source>
        <dbReference type="Proteomes" id="UP001197492"/>
    </source>
</evidence>
<dbReference type="InterPro" id="IPR005764">
    <property type="entry name" value="Ade_phspho_trans"/>
</dbReference>
<evidence type="ECO:0000256" key="6">
    <source>
        <dbReference type="ARBA" id="ARBA00011738"/>
    </source>
</evidence>
<dbReference type="EMBL" id="JAHOEL010000022">
    <property type="protein sequence ID" value="MBV3392595.1"/>
    <property type="molecule type" value="Genomic_DNA"/>
</dbReference>
<dbReference type="GO" id="GO:0006168">
    <property type="term" value="P:adenine salvage"/>
    <property type="evidence" value="ECO:0007669"/>
    <property type="project" value="InterPro"/>
</dbReference>
<keyword evidence="8 12" id="KW-0963">Cytoplasm</keyword>
<evidence type="ECO:0000256" key="8">
    <source>
        <dbReference type="ARBA" id="ARBA00022490"/>
    </source>
</evidence>
<dbReference type="AlphaFoldDB" id="A0AAW4MWE4"/>
<sequence>MDFKQHIASIPGFPKEGIIFRDVTPLLEDKDAFKACIDDLAAHAKDLGVDVVVGPESRGFIFGCPVALELGCGFVPIRKPGKLPRETVSKKYDLEYGSNEIFMHKDSIKPGMKVLIVDDLLATGGTVEAAAALIEEMGGEVVGMEFVIELEELKATEKLSKYNIYSQVKY</sequence>
<feature type="domain" description="Phosphoribosyltransferase" evidence="13">
    <location>
        <begin position="29"/>
        <end position="148"/>
    </location>
</feature>
<comment type="caution">
    <text evidence="14">The sequence shown here is derived from an EMBL/GenBank/DDBJ whole genome shotgun (WGS) entry which is preliminary data.</text>
</comment>
<dbReference type="NCBIfam" id="TIGR01090">
    <property type="entry name" value="apt"/>
    <property type="match status" value="1"/>
</dbReference>
<dbReference type="GO" id="GO:0016208">
    <property type="term" value="F:AMP binding"/>
    <property type="evidence" value="ECO:0007669"/>
    <property type="project" value="TreeGrafter"/>
</dbReference>
<keyword evidence="10 12" id="KW-0808">Transferase</keyword>
<dbReference type="Pfam" id="PF00156">
    <property type="entry name" value="Pribosyltran"/>
    <property type="match status" value="1"/>
</dbReference>
<comment type="subunit">
    <text evidence="6 12">Homodimer.</text>
</comment>
<dbReference type="FunFam" id="3.40.50.2020:FF:000004">
    <property type="entry name" value="Adenine phosphoribosyltransferase"/>
    <property type="match status" value="1"/>
</dbReference>
<evidence type="ECO:0000256" key="9">
    <source>
        <dbReference type="ARBA" id="ARBA00022676"/>
    </source>
</evidence>
<dbReference type="GO" id="GO:0005737">
    <property type="term" value="C:cytoplasm"/>
    <property type="evidence" value="ECO:0007669"/>
    <property type="project" value="UniProtKB-SubCell"/>
</dbReference>
<protein>
    <recommendedName>
        <fullName evidence="7 12">Adenine phosphoribosyltransferase</fullName>
        <shortName evidence="12">APRT</shortName>
        <ecNumber evidence="7 12">2.4.2.7</ecNumber>
    </recommendedName>
</protein>
<comment type="similarity">
    <text evidence="5 12">Belongs to the purine/pyrimidine phosphoribosyltransferase family.</text>
</comment>
<dbReference type="SUPFAM" id="SSF53271">
    <property type="entry name" value="PRTase-like"/>
    <property type="match status" value="1"/>
</dbReference>
<dbReference type="Proteomes" id="UP001196408">
    <property type="component" value="Unassembled WGS sequence"/>
</dbReference>
<evidence type="ECO:0000256" key="7">
    <source>
        <dbReference type="ARBA" id="ARBA00011893"/>
    </source>
</evidence>
<evidence type="ECO:0000256" key="3">
    <source>
        <dbReference type="ARBA" id="ARBA00004496"/>
    </source>
</evidence>
<dbReference type="GO" id="GO:0044209">
    <property type="term" value="P:AMP salvage"/>
    <property type="evidence" value="ECO:0007669"/>
    <property type="project" value="UniProtKB-UniRule"/>
</dbReference>
<dbReference type="PANTHER" id="PTHR32315">
    <property type="entry name" value="ADENINE PHOSPHORIBOSYLTRANSFERASE"/>
    <property type="match status" value="1"/>
</dbReference>
<evidence type="ECO:0000256" key="2">
    <source>
        <dbReference type="ARBA" id="ARBA00003968"/>
    </source>
</evidence>
<accession>A0AAW4MWE4</accession>
<comment type="pathway">
    <text evidence="4 12">Purine metabolism; AMP biosynthesis via salvage pathway; AMP from adenine: step 1/1.</text>
</comment>
<name>A0AAW4MWE4_9FIRM</name>
<evidence type="ECO:0000256" key="11">
    <source>
        <dbReference type="ARBA" id="ARBA00022726"/>
    </source>
</evidence>
<dbReference type="Gene3D" id="3.40.50.2020">
    <property type="match status" value="1"/>
</dbReference>
<gene>
    <name evidence="12" type="primary">apt</name>
    <name evidence="14" type="ORF">KSV97_07195</name>
    <name evidence="15" type="ORF">KSW06_04850</name>
</gene>
<evidence type="ECO:0000256" key="1">
    <source>
        <dbReference type="ARBA" id="ARBA00000868"/>
    </source>
</evidence>
<evidence type="ECO:0000256" key="10">
    <source>
        <dbReference type="ARBA" id="ARBA00022679"/>
    </source>
</evidence>
<dbReference type="InterPro" id="IPR000836">
    <property type="entry name" value="PRTase_dom"/>
</dbReference>
<dbReference type="GO" id="GO:0006166">
    <property type="term" value="P:purine ribonucleoside salvage"/>
    <property type="evidence" value="ECO:0007669"/>
    <property type="project" value="UniProtKB-UniRule"/>
</dbReference>
<dbReference type="Proteomes" id="UP001197492">
    <property type="component" value="Unassembled WGS sequence"/>
</dbReference>
<dbReference type="NCBIfam" id="NF002633">
    <property type="entry name" value="PRK02304.1-2"/>
    <property type="match status" value="1"/>
</dbReference>
<evidence type="ECO:0000259" key="13">
    <source>
        <dbReference type="Pfam" id="PF00156"/>
    </source>
</evidence>